<organism evidence="1">
    <name type="scientific">Fagus sylvatica</name>
    <name type="common">Beechnut</name>
    <dbReference type="NCBI Taxonomy" id="28930"/>
    <lineage>
        <taxon>Eukaryota</taxon>
        <taxon>Viridiplantae</taxon>
        <taxon>Streptophyta</taxon>
        <taxon>Embryophyta</taxon>
        <taxon>Tracheophyta</taxon>
        <taxon>Spermatophyta</taxon>
        <taxon>Magnoliopsida</taxon>
        <taxon>eudicotyledons</taxon>
        <taxon>Gunneridae</taxon>
        <taxon>Pentapetalae</taxon>
        <taxon>rosids</taxon>
        <taxon>fabids</taxon>
        <taxon>Fagales</taxon>
        <taxon>Fagaceae</taxon>
        <taxon>Fagus</taxon>
    </lineage>
</organism>
<protein>
    <recommendedName>
        <fullName evidence="2">CCHC-type domain-containing protein</fullName>
    </recommendedName>
</protein>
<proteinExistence type="predicted"/>
<evidence type="ECO:0008006" key="2">
    <source>
        <dbReference type="Google" id="ProtNLM"/>
    </source>
</evidence>
<sequence>MRSFLKGHRLWRYVIVEILAPVCSKDEDNTKFTDLLEDWDCKNHQIITWFRHSTVLTIHQQFGRYDNAKDVWDLLIRATLLQQVPLPTLEFAMSQLLSHETRLRTLQPHHSDVVLATFTHPSYPSSSRNGLKYCKHCHKQGHLLSKCPTIQCRYCHKIGIHYLQLPNQASQVSELGPLVFTMIKQFMSTSYKVFPAVSSNTWILGRIRFLGHAVEWDGCSNSLHSTYLPHQPPSSHVAHTASVFRLSLQITFSCADSWFQKNSPSLDPLLQTPPAPQIKSKSNGTIERAKGLVAKRYAQEYGIDYEETFAHVARITFVRSLLAIAAIAHNDVFHEHTKHIEIDCHLMHHYLSASILRLLSVSSSNETVDSFTKTFLPGHFRDLVSKLKMASVKPP</sequence>
<dbReference type="AlphaFoldDB" id="A0A2N9HGG7"/>
<name>A0A2N9HGG7_FAGSY</name>
<gene>
    <name evidence="1" type="ORF">FSB_LOCUS39114</name>
</gene>
<accession>A0A2N9HGG7</accession>
<evidence type="ECO:0000313" key="1">
    <source>
        <dbReference type="EMBL" id="SPD11232.1"/>
    </source>
</evidence>
<reference evidence="1" key="1">
    <citation type="submission" date="2018-02" db="EMBL/GenBank/DDBJ databases">
        <authorList>
            <person name="Cohen D.B."/>
            <person name="Kent A.D."/>
        </authorList>
    </citation>
    <scope>NUCLEOTIDE SEQUENCE</scope>
</reference>
<dbReference type="EMBL" id="OIVN01003444">
    <property type="protein sequence ID" value="SPD11232.1"/>
    <property type="molecule type" value="Genomic_DNA"/>
</dbReference>